<organism evidence="2 3">
    <name type="scientific">Ophiobolus disseminans</name>
    <dbReference type="NCBI Taxonomy" id="1469910"/>
    <lineage>
        <taxon>Eukaryota</taxon>
        <taxon>Fungi</taxon>
        <taxon>Dikarya</taxon>
        <taxon>Ascomycota</taxon>
        <taxon>Pezizomycotina</taxon>
        <taxon>Dothideomycetes</taxon>
        <taxon>Pleosporomycetidae</taxon>
        <taxon>Pleosporales</taxon>
        <taxon>Pleosporineae</taxon>
        <taxon>Phaeosphaeriaceae</taxon>
        <taxon>Ophiobolus</taxon>
    </lineage>
</organism>
<evidence type="ECO:0000256" key="1">
    <source>
        <dbReference type="SAM" id="MobiDB-lite"/>
    </source>
</evidence>
<evidence type="ECO:0000313" key="2">
    <source>
        <dbReference type="EMBL" id="KAF2821497.1"/>
    </source>
</evidence>
<sequence>MPDQTSFRHFAHAIRSCVTYVHTSMNTRHQISRSSICTFSASPHISILFPVGDSEHVASSRYYPAGPQSANTVAPSYMIKMAWLYGMIDEEEAFYYDLPAEEQEEFALYLIGRKAMILTSGGDTNVDNWDEGSANTEWDDWSPLLPLAVLVSYWGNDDYVAQKEDCVDEGRRRNDPRLEADEDKKRRSVTTSAV</sequence>
<reference evidence="2" key="1">
    <citation type="journal article" date="2020" name="Stud. Mycol.">
        <title>101 Dothideomycetes genomes: a test case for predicting lifestyles and emergence of pathogens.</title>
        <authorList>
            <person name="Haridas S."/>
            <person name="Albert R."/>
            <person name="Binder M."/>
            <person name="Bloem J."/>
            <person name="Labutti K."/>
            <person name="Salamov A."/>
            <person name="Andreopoulos B."/>
            <person name="Baker S."/>
            <person name="Barry K."/>
            <person name="Bills G."/>
            <person name="Bluhm B."/>
            <person name="Cannon C."/>
            <person name="Castanera R."/>
            <person name="Culley D."/>
            <person name="Daum C."/>
            <person name="Ezra D."/>
            <person name="Gonzalez J."/>
            <person name="Henrissat B."/>
            <person name="Kuo A."/>
            <person name="Liang C."/>
            <person name="Lipzen A."/>
            <person name="Lutzoni F."/>
            <person name="Magnuson J."/>
            <person name="Mondo S."/>
            <person name="Nolan M."/>
            <person name="Ohm R."/>
            <person name="Pangilinan J."/>
            <person name="Park H.-J."/>
            <person name="Ramirez L."/>
            <person name="Alfaro M."/>
            <person name="Sun H."/>
            <person name="Tritt A."/>
            <person name="Yoshinaga Y."/>
            <person name="Zwiers L.-H."/>
            <person name="Turgeon B."/>
            <person name="Goodwin S."/>
            <person name="Spatafora J."/>
            <person name="Crous P."/>
            <person name="Grigoriev I."/>
        </authorList>
    </citation>
    <scope>NUCLEOTIDE SEQUENCE</scope>
    <source>
        <strain evidence="2">CBS 113818</strain>
    </source>
</reference>
<feature type="compositionally biased region" description="Basic and acidic residues" evidence="1">
    <location>
        <begin position="170"/>
        <end position="185"/>
    </location>
</feature>
<feature type="region of interest" description="Disordered" evidence="1">
    <location>
        <begin position="170"/>
        <end position="194"/>
    </location>
</feature>
<accession>A0A6A6ZML7</accession>
<keyword evidence="3" id="KW-1185">Reference proteome</keyword>
<protein>
    <submittedName>
        <fullName evidence="2">Uncharacterized protein</fullName>
    </submittedName>
</protein>
<dbReference type="EMBL" id="MU006237">
    <property type="protein sequence ID" value="KAF2821497.1"/>
    <property type="molecule type" value="Genomic_DNA"/>
</dbReference>
<dbReference type="AlphaFoldDB" id="A0A6A6ZML7"/>
<evidence type="ECO:0000313" key="3">
    <source>
        <dbReference type="Proteomes" id="UP000799424"/>
    </source>
</evidence>
<gene>
    <name evidence="2" type="ORF">CC86DRAFT_105032</name>
</gene>
<dbReference type="Proteomes" id="UP000799424">
    <property type="component" value="Unassembled WGS sequence"/>
</dbReference>
<name>A0A6A6ZML7_9PLEO</name>
<proteinExistence type="predicted"/>